<dbReference type="Proteomes" id="UP000886757">
    <property type="component" value="Unassembled WGS sequence"/>
</dbReference>
<dbReference type="AlphaFoldDB" id="A0A9D1ABH9"/>
<reference evidence="2" key="1">
    <citation type="submission" date="2020-10" db="EMBL/GenBank/DDBJ databases">
        <authorList>
            <person name="Gilroy R."/>
        </authorList>
    </citation>
    <scope>NUCLEOTIDE SEQUENCE</scope>
    <source>
        <strain evidence="2">ChiSjej4B22-8148</strain>
    </source>
</reference>
<proteinExistence type="predicted"/>
<feature type="domain" description="YcdB/YcdC repeated" evidence="1">
    <location>
        <begin position="128"/>
        <end position="227"/>
    </location>
</feature>
<dbReference type="EMBL" id="DVGK01000006">
    <property type="protein sequence ID" value="HIR12354.1"/>
    <property type="molecule type" value="Genomic_DNA"/>
</dbReference>
<protein>
    <recommendedName>
        <fullName evidence="1">YcdB/YcdC repeated domain-containing protein</fullName>
    </recommendedName>
</protein>
<organism evidence="2 3">
    <name type="scientific">Candidatus Choladousia intestinavium</name>
    <dbReference type="NCBI Taxonomy" id="2840727"/>
    <lineage>
        <taxon>Bacteria</taxon>
        <taxon>Bacillati</taxon>
        <taxon>Bacillota</taxon>
        <taxon>Clostridia</taxon>
        <taxon>Lachnospirales</taxon>
        <taxon>Lachnospiraceae</taxon>
        <taxon>Lachnospiraceae incertae sedis</taxon>
        <taxon>Candidatus Choladousia</taxon>
    </lineage>
</organism>
<evidence type="ECO:0000313" key="3">
    <source>
        <dbReference type="Proteomes" id="UP000886757"/>
    </source>
</evidence>
<dbReference type="InterPro" id="IPR032599">
    <property type="entry name" value="YcdB/YcdC_rep_domain"/>
</dbReference>
<evidence type="ECO:0000259" key="1">
    <source>
        <dbReference type="Pfam" id="PF16244"/>
    </source>
</evidence>
<comment type="caution">
    <text evidence="2">The sequence shown here is derived from an EMBL/GenBank/DDBJ whole genome shotgun (WGS) entry which is preliminary data.</text>
</comment>
<gene>
    <name evidence="2" type="ORF">IAB31_00325</name>
</gene>
<sequence length="233" mass="27057">MKNRAKILAAVVLFLTVSGFFLPEFTAWLSDVKMEQETVTVRDEHKELPLAHEDNLLDILGEAGTMKESAELRSGEYMDGKTAQKRAEELLELLIQYGLAEDPGQLQCLITPMLVTAIDNQSTTRVFWDCVWYSDLRENDFSKIEICFDDETGYLVSFTVYPGWKEVKGNPQETAERMKEFLNDYYPQYGYSEFQCREIQTGNEFVFTVTDDNRKSYEFRFLIMENGQIVFNM</sequence>
<dbReference type="Pfam" id="PF16244">
    <property type="entry name" value="DUF4901"/>
    <property type="match status" value="1"/>
</dbReference>
<evidence type="ECO:0000313" key="2">
    <source>
        <dbReference type="EMBL" id="HIR12354.1"/>
    </source>
</evidence>
<name>A0A9D1ABH9_9FIRM</name>
<accession>A0A9D1ABH9</accession>
<reference evidence="2" key="2">
    <citation type="journal article" date="2021" name="PeerJ">
        <title>Extensive microbial diversity within the chicken gut microbiome revealed by metagenomics and culture.</title>
        <authorList>
            <person name="Gilroy R."/>
            <person name="Ravi A."/>
            <person name="Getino M."/>
            <person name="Pursley I."/>
            <person name="Horton D.L."/>
            <person name="Alikhan N.F."/>
            <person name="Baker D."/>
            <person name="Gharbi K."/>
            <person name="Hall N."/>
            <person name="Watson M."/>
            <person name="Adriaenssens E.M."/>
            <person name="Foster-Nyarko E."/>
            <person name="Jarju S."/>
            <person name="Secka A."/>
            <person name="Antonio M."/>
            <person name="Oren A."/>
            <person name="Chaudhuri R.R."/>
            <person name="La Ragione R."/>
            <person name="Hildebrand F."/>
            <person name="Pallen M.J."/>
        </authorList>
    </citation>
    <scope>NUCLEOTIDE SEQUENCE</scope>
    <source>
        <strain evidence="2">ChiSjej4B22-8148</strain>
    </source>
</reference>